<gene>
    <name evidence="2" type="ORF">LSCM4_02734</name>
</gene>
<dbReference type="AlphaFoldDB" id="A0A836GLS1"/>
<dbReference type="GeneID" id="92358690"/>
<organism evidence="2 3">
    <name type="scientific">Leishmania orientalis</name>
    <dbReference type="NCBI Taxonomy" id="2249476"/>
    <lineage>
        <taxon>Eukaryota</taxon>
        <taxon>Discoba</taxon>
        <taxon>Euglenozoa</taxon>
        <taxon>Kinetoplastea</taxon>
        <taxon>Metakinetoplastina</taxon>
        <taxon>Trypanosomatida</taxon>
        <taxon>Trypanosomatidae</taxon>
        <taxon>Leishmaniinae</taxon>
        <taxon>Leishmania</taxon>
    </lineage>
</organism>
<evidence type="ECO:0000256" key="1">
    <source>
        <dbReference type="SAM" id="MobiDB-lite"/>
    </source>
</evidence>
<comment type="caution">
    <text evidence="2">The sequence shown here is derived from an EMBL/GenBank/DDBJ whole genome shotgun (WGS) entry which is preliminary data.</text>
</comment>
<evidence type="ECO:0000313" key="3">
    <source>
        <dbReference type="Proteomes" id="UP000674143"/>
    </source>
</evidence>
<keyword evidence="3" id="KW-1185">Reference proteome</keyword>
<feature type="region of interest" description="Disordered" evidence="1">
    <location>
        <begin position="34"/>
        <end position="77"/>
    </location>
</feature>
<feature type="compositionally biased region" description="Low complexity" evidence="1">
    <location>
        <begin position="38"/>
        <end position="77"/>
    </location>
</feature>
<dbReference type="RefSeq" id="XP_067060308.1">
    <property type="nucleotide sequence ID" value="XM_067204756.1"/>
</dbReference>
<accession>A0A836GLS1</accession>
<dbReference type="KEGG" id="loi:92358690"/>
<feature type="compositionally biased region" description="Low complexity" evidence="1">
    <location>
        <begin position="161"/>
        <end position="175"/>
    </location>
</feature>
<reference evidence="3" key="2">
    <citation type="journal article" date="2021" name="Sci. Data">
        <title>Chromosome-scale genome sequencing, assembly and annotation of six genomes from subfamily Leishmaniinae.</title>
        <authorList>
            <person name="Almutairi H."/>
            <person name="Urbaniak M.D."/>
            <person name="Bates M.D."/>
            <person name="Jariyapan N."/>
            <person name="Kwakye-Nuako G."/>
            <person name="Thomaz Soccol V."/>
            <person name="Al-Salem W.S."/>
            <person name="Dillon R.J."/>
            <person name="Bates P.A."/>
            <person name="Gatherer D."/>
        </authorList>
    </citation>
    <scope>NUCLEOTIDE SEQUENCE [LARGE SCALE GENOMIC DNA]</scope>
</reference>
<reference evidence="3" key="1">
    <citation type="journal article" date="2021" name="Microbiol. Resour. Announc.">
        <title>LGAAP: Leishmaniinae Genome Assembly and Annotation Pipeline.</title>
        <authorList>
            <person name="Almutairi H."/>
            <person name="Urbaniak M.D."/>
            <person name="Bates M.D."/>
            <person name="Jariyapan N."/>
            <person name="Kwakye-Nuako G."/>
            <person name="Thomaz-Soccol V."/>
            <person name="Al-Salem W.S."/>
            <person name="Dillon R.J."/>
            <person name="Bates P.A."/>
            <person name="Gatherer D."/>
        </authorList>
    </citation>
    <scope>NUCLEOTIDE SEQUENCE [LARGE SCALE GENOMIC DNA]</scope>
</reference>
<dbReference type="Proteomes" id="UP000674143">
    <property type="component" value="Unassembled WGS sequence"/>
</dbReference>
<proteinExistence type="predicted"/>
<feature type="region of interest" description="Disordered" evidence="1">
    <location>
        <begin position="158"/>
        <end position="186"/>
    </location>
</feature>
<sequence length="250" mass="25880">MATTPPGLLLTDEQRLALDQFEFYAIQERRGTPVLRVGSAMRSGSSSGSDSSSSSTASSSRRSSCATSPPSHFASAASSKAVVSDSALADRATHCDSTALCRGGDALPLTGARCEPLQRMCPERSRSIMDSQVPELEVPTPPSLHVIAAVPLLHDHDSAGKGDVASSAAGVSASSRRPRRGLRASAASGSAVPLEALVRHGDAGALDGAPQASVGERCEELAERLVRLSAQADAATFAMDRRVVPPLEFC</sequence>
<dbReference type="EMBL" id="JAFHLR010000032">
    <property type="protein sequence ID" value="KAG5470042.1"/>
    <property type="molecule type" value="Genomic_DNA"/>
</dbReference>
<protein>
    <submittedName>
        <fullName evidence="2">Uncharacterized protein</fullName>
    </submittedName>
</protein>
<name>A0A836GLS1_9TRYP</name>
<evidence type="ECO:0000313" key="2">
    <source>
        <dbReference type="EMBL" id="KAG5470042.1"/>
    </source>
</evidence>